<dbReference type="KEGG" id="ptai:ICN73_03175"/>
<name>A0A7L9GHL8_9PSED</name>
<feature type="transmembrane region" description="Helical" evidence="1">
    <location>
        <begin position="33"/>
        <end position="54"/>
    </location>
</feature>
<keyword evidence="1" id="KW-1133">Transmembrane helix</keyword>
<accession>A0A7L9GHL8</accession>
<dbReference type="Pfam" id="PF18160">
    <property type="entry name" value="SLATT_5"/>
    <property type="match status" value="1"/>
</dbReference>
<evidence type="ECO:0000313" key="4">
    <source>
        <dbReference type="Proteomes" id="UP000593847"/>
    </source>
</evidence>
<keyword evidence="1" id="KW-0472">Membrane</keyword>
<dbReference type="NCBIfam" id="NF033631">
    <property type="entry name" value="SLATT_5"/>
    <property type="match status" value="1"/>
</dbReference>
<feature type="transmembrane region" description="Helical" evidence="1">
    <location>
        <begin position="177"/>
        <end position="199"/>
    </location>
</feature>
<keyword evidence="1" id="KW-0812">Transmembrane</keyword>
<evidence type="ECO:0000256" key="1">
    <source>
        <dbReference type="SAM" id="Phobius"/>
    </source>
</evidence>
<reference evidence="3" key="1">
    <citation type="submission" date="2020-09" db="EMBL/GenBank/DDBJ databases">
        <title>Complete genome sequence of Pseudomonas taiwanensis CC, a plant growth-promoting and biotite-weathering strain.</title>
        <authorList>
            <person name="Cheng C."/>
        </authorList>
    </citation>
    <scope>NUCLEOTIDE SEQUENCE [LARGE SCALE GENOMIC DNA]</scope>
    <source>
        <strain evidence="3">WRS8</strain>
    </source>
</reference>
<gene>
    <name evidence="3" type="ORF">ICN73_03175</name>
</gene>
<feature type="transmembrane region" description="Helical" evidence="1">
    <location>
        <begin position="66"/>
        <end position="85"/>
    </location>
</feature>
<dbReference type="InterPro" id="IPR041115">
    <property type="entry name" value="SLATT_5"/>
</dbReference>
<proteinExistence type="predicted"/>
<evidence type="ECO:0000259" key="2">
    <source>
        <dbReference type="Pfam" id="PF18160"/>
    </source>
</evidence>
<sequence>MVAYLKLYSSVDLTADYRFNSYRRLNSLEGASNVALILASTALIVVSFIVAMYSKNLGQYEIYVNIGQNCLPVIILALSILVSGAKYGARAEKIHECAQSLNHFKKLLKYDIEDGAFAPSAENFKNYAERYAEIIAKYENHSKVDLSIESIRDATCWLFPKPLAELVAGLIGRGMLYYFYILMSVMSVGWMFLGIYLAIKGAIPC</sequence>
<evidence type="ECO:0000313" key="3">
    <source>
        <dbReference type="EMBL" id="QOJ91904.1"/>
    </source>
</evidence>
<organism evidence="3 4">
    <name type="scientific">Pseudomonas taiwanensis</name>
    <dbReference type="NCBI Taxonomy" id="470150"/>
    <lineage>
        <taxon>Bacteria</taxon>
        <taxon>Pseudomonadati</taxon>
        <taxon>Pseudomonadota</taxon>
        <taxon>Gammaproteobacteria</taxon>
        <taxon>Pseudomonadales</taxon>
        <taxon>Pseudomonadaceae</taxon>
        <taxon>Pseudomonas</taxon>
    </lineage>
</organism>
<dbReference type="Proteomes" id="UP000593847">
    <property type="component" value="Chromosome"/>
</dbReference>
<dbReference type="AlphaFoldDB" id="A0A7L9GHL8"/>
<feature type="domain" description="SMODS and SLOG-associating 2TM effector" evidence="2">
    <location>
        <begin position="7"/>
        <end position="181"/>
    </location>
</feature>
<keyword evidence="4" id="KW-1185">Reference proteome</keyword>
<protein>
    <submittedName>
        <fullName evidence="3">SLATT domain-containing protein</fullName>
    </submittedName>
</protein>
<dbReference type="RefSeq" id="WP_192907570.1">
    <property type="nucleotide sequence ID" value="NZ_CP062699.1"/>
</dbReference>
<dbReference type="EMBL" id="CP062699">
    <property type="protein sequence ID" value="QOJ91904.1"/>
    <property type="molecule type" value="Genomic_DNA"/>
</dbReference>